<dbReference type="InterPro" id="IPR002397">
    <property type="entry name" value="Cyt_P450_B"/>
</dbReference>
<dbReference type="InterPro" id="IPR017972">
    <property type="entry name" value="Cyt_P450_CS"/>
</dbReference>
<dbReference type="PANTHER" id="PTHR46696">
    <property type="entry name" value="P450, PUTATIVE (EUROFUNG)-RELATED"/>
    <property type="match status" value="1"/>
</dbReference>
<comment type="similarity">
    <text evidence="1">Belongs to the cytochrome P450 family.</text>
</comment>
<evidence type="ECO:0000313" key="2">
    <source>
        <dbReference type="EMBL" id="XDQ59638.1"/>
    </source>
</evidence>
<protein>
    <submittedName>
        <fullName evidence="2">Cytochrome P450</fullName>
    </submittedName>
</protein>
<proteinExistence type="inferred from homology"/>
<dbReference type="GO" id="GO:0004497">
    <property type="term" value="F:monooxygenase activity"/>
    <property type="evidence" value="ECO:0007669"/>
    <property type="project" value="InterPro"/>
</dbReference>
<dbReference type="PANTHER" id="PTHR46696:SF1">
    <property type="entry name" value="CYTOCHROME P450 YJIB-RELATED"/>
    <property type="match status" value="1"/>
</dbReference>
<dbReference type="PROSITE" id="PS00086">
    <property type="entry name" value="CYTOCHROME_P450"/>
    <property type="match status" value="1"/>
</dbReference>
<reference evidence="2" key="1">
    <citation type="submission" date="2024-07" db="EMBL/GenBank/DDBJ databases">
        <authorList>
            <person name="Yu S.T."/>
        </authorList>
    </citation>
    <scope>NUCLEOTIDE SEQUENCE</scope>
    <source>
        <strain evidence="2">R35</strain>
    </source>
</reference>
<sequence length="430" mass="47210">MSPGDLRVQYEELRRRWGPVAPVEILPGVAAWLLLDHQAALEVIWNEHLFSSDARRWNTVTDGRLAADAPLLAMLGWRPAVSRLDLQEHRRQRQAVTDVLDHIDPRRLRRVVQQQADRLIDHWAPRASADLVADYTRPLAWAVFAHLLGFSPESIPALEALVTAATDTADDARYAEAELLEAVRRLLNARVTTPRADLASWMAHATTLTDVEIAHNLAQILYFGAPGTINWVGNALRLLLSDRHVNASVATGRLTPSDVLDQTLMDDPPVPNIAGRWATQDIMFAGHAIHAGDLLIPCLVAANTDPAIHGSGAVHTRTRAHLAWGTGAHGCPAKDMARLIAEAAMDVALRRLAELRPAIPDSVVATRQSLWCSGPVALPVVFSPTDPEQRTEALHELPAALPVPERTRIAEAAPGEAPQRWGWWNSMTGW</sequence>
<gene>
    <name evidence="2" type="ORF">AB5J50_01850</name>
</gene>
<dbReference type="AlphaFoldDB" id="A0AB39RW65"/>
<dbReference type="Gene3D" id="1.10.630.10">
    <property type="entry name" value="Cytochrome P450"/>
    <property type="match status" value="1"/>
</dbReference>
<dbReference type="GO" id="GO:0005506">
    <property type="term" value="F:iron ion binding"/>
    <property type="evidence" value="ECO:0007669"/>
    <property type="project" value="InterPro"/>
</dbReference>
<dbReference type="GO" id="GO:0020037">
    <property type="term" value="F:heme binding"/>
    <property type="evidence" value="ECO:0007669"/>
    <property type="project" value="InterPro"/>
</dbReference>
<dbReference type="InterPro" id="IPR036396">
    <property type="entry name" value="Cyt_P450_sf"/>
</dbReference>
<dbReference type="PRINTS" id="PR00359">
    <property type="entry name" value="BP450"/>
</dbReference>
<name>A0AB39RW65_9ACTN</name>
<dbReference type="SUPFAM" id="SSF48264">
    <property type="entry name" value="Cytochrome P450"/>
    <property type="match status" value="1"/>
</dbReference>
<accession>A0AB39RW65</accession>
<dbReference type="EMBL" id="CP163440">
    <property type="protein sequence ID" value="XDQ59638.1"/>
    <property type="molecule type" value="Genomic_DNA"/>
</dbReference>
<organism evidence="2">
    <name type="scientific">Streptomyces sp. R35</name>
    <dbReference type="NCBI Taxonomy" id="3238630"/>
    <lineage>
        <taxon>Bacteria</taxon>
        <taxon>Bacillati</taxon>
        <taxon>Actinomycetota</taxon>
        <taxon>Actinomycetes</taxon>
        <taxon>Kitasatosporales</taxon>
        <taxon>Streptomycetaceae</taxon>
        <taxon>Streptomyces</taxon>
    </lineage>
</organism>
<dbReference type="RefSeq" id="WP_369254266.1">
    <property type="nucleotide sequence ID" value="NZ_CP163440.1"/>
</dbReference>
<dbReference type="GO" id="GO:0016705">
    <property type="term" value="F:oxidoreductase activity, acting on paired donors, with incorporation or reduction of molecular oxygen"/>
    <property type="evidence" value="ECO:0007669"/>
    <property type="project" value="InterPro"/>
</dbReference>
<evidence type="ECO:0000256" key="1">
    <source>
        <dbReference type="ARBA" id="ARBA00010617"/>
    </source>
</evidence>